<name>A0AAV1LE63_9NEOP</name>
<sequence length="306" mass="35614">MFVAVYTEPVTGSSQLSTLPVHERIAILKEKLLQNIQRQRGIPGIVSIFDSTESDYYERREHEKRYRDFLIPPINNPIKKKPKYKATTTTTVKSTAINKTDKGHTTQSHALRTDLNALLVTTKKKHLAKPVEVFYRRKAKNESKNMESKWAHCQDLVTPFLTGIKKDVKELKKVLNRDPIVVRLCQLLNENTTTYTTEETYSILYQINNLQLRFFQWDLAPIRALFNIIAKGPHHTFKNLKRGLITLLTNWRLDLTNTTNILQQTRIIRPLCTVTSHFEGSTKAQKVSKYKDWLTTPRARFDDEFE</sequence>
<organism evidence="1 2">
    <name type="scientific">Parnassius mnemosyne</name>
    <name type="common">clouded apollo</name>
    <dbReference type="NCBI Taxonomy" id="213953"/>
    <lineage>
        <taxon>Eukaryota</taxon>
        <taxon>Metazoa</taxon>
        <taxon>Ecdysozoa</taxon>
        <taxon>Arthropoda</taxon>
        <taxon>Hexapoda</taxon>
        <taxon>Insecta</taxon>
        <taxon>Pterygota</taxon>
        <taxon>Neoptera</taxon>
        <taxon>Endopterygota</taxon>
        <taxon>Lepidoptera</taxon>
        <taxon>Glossata</taxon>
        <taxon>Ditrysia</taxon>
        <taxon>Papilionoidea</taxon>
        <taxon>Papilionidae</taxon>
        <taxon>Parnassiinae</taxon>
        <taxon>Parnassini</taxon>
        <taxon>Parnassius</taxon>
        <taxon>Driopa</taxon>
    </lineage>
</organism>
<dbReference type="EMBL" id="CAVLGL010000087">
    <property type="protein sequence ID" value="CAK1592357.1"/>
    <property type="molecule type" value="Genomic_DNA"/>
</dbReference>
<dbReference type="AlphaFoldDB" id="A0AAV1LE63"/>
<gene>
    <name evidence="1" type="ORF">PARMNEM_LOCUS12337</name>
</gene>
<comment type="caution">
    <text evidence="1">The sequence shown here is derived from an EMBL/GenBank/DDBJ whole genome shotgun (WGS) entry which is preliminary data.</text>
</comment>
<keyword evidence="2" id="KW-1185">Reference proteome</keyword>
<evidence type="ECO:0000313" key="2">
    <source>
        <dbReference type="Proteomes" id="UP001314205"/>
    </source>
</evidence>
<proteinExistence type="predicted"/>
<dbReference type="Proteomes" id="UP001314205">
    <property type="component" value="Unassembled WGS sequence"/>
</dbReference>
<evidence type="ECO:0000313" key="1">
    <source>
        <dbReference type="EMBL" id="CAK1592357.1"/>
    </source>
</evidence>
<protein>
    <submittedName>
        <fullName evidence="1">Uncharacterized protein</fullName>
    </submittedName>
</protein>
<reference evidence="1 2" key="1">
    <citation type="submission" date="2023-11" db="EMBL/GenBank/DDBJ databases">
        <authorList>
            <person name="Hedman E."/>
            <person name="Englund M."/>
            <person name="Stromberg M."/>
            <person name="Nyberg Akerstrom W."/>
            <person name="Nylinder S."/>
            <person name="Jareborg N."/>
            <person name="Kallberg Y."/>
            <person name="Kronander E."/>
        </authorList>
    </citation>
    <scope>NUCLEOTIDE SEQUENCE [LARGE SCALE GENOMIC DNA]</scope>
</reference>
<accession>A0AAV1LE63</accession>